<dbReference type="OrthoDB" id="156886at2759"/>
<protein>
    <submittedName>
        <fullName evidence="3">Transmembrane protein 70</fullName>
    </submittedName>
</protein>
<keyword evidence="2" id="KW-0812">Transmembrane</keyword>
<proteinExistence type="inferred from homology"/>
<dbReference type="AlphaFoldDB" id="A0A8C5ME25"/>
<dbReference type="PANTHER" id="PTHR13281:SF0">
    <property type="entry name" value="TRANSMEMBRANE PROTEIN 70, MITOCHONDRIAL"/>
    <property type="match status" value="1"/>
</dbReference>
<dbReference type="GO" id="GO:0033615">
    <property type="term" value="P:mitochondrial proton-transporting ATP synthase complex assembly"/>
    <property type="evidence" value="ECO:0007669"/>
    <property type="project" value="TreeGrafter"/>
</dbReference>
<comment type="similarity">
    <text evidence="1">Belongs to the TMEM70 family.</text>
</comment>
<reference evidence="3" key="2">
    <citation type="submission" date="2025-09" db="UniProtKB">
        <authorList>
            <consortium name="Ensembl"/>
        </authorList>
    </citation>
    <scope>IDENTIFICATION</scope>
</reference>
<evidence type="ECO:0000313" key="4">
    <source>
        <dbReference type="Proteomes" id="UP000694569"/>
    </source>
</evidence>
<dbReference type="Ensembl" id="ENSLLET00000011045.1">
    <property type="protein sequence ID" value="ENSLLEP00000010631.1"/>
    <property type="gene ID" value="ENSLLEG00000006785.1"/>
</dbReference>
<dbReference type="InterPro" id="IPR045325">
    <property type="entry name" value="TMEM70/TMEM186/TMEM223"/>
</dbReference>
<feature type="transmembrane region" description="Helical" evidence="2">
    <location>
        <begin position="120"/>
        <end position="141"/>
    </location>
</feature>
<feature type="transmembrane region" description="Helical" evidence="2">
    <location>
        <begin position="90"/>
        <end position="108"/>
    </location>
</feature>
<keyword evidence="2" id="KW-1133">Transmembrane helix</keyword>
<keyword evidence="4" id="KW-1185">Reference proteome</keyword>
<evidence type="ECO:0000256" key="1">
    <source>
        <dbReference type="ARBA" id="ARBA00005280"/>
    </source>
</evidence>
<organism evidence="3 4">
    <name type="scientific">Leptobrachium leishanense</name>
    <name type="common">Leishan spiny toad</name>
    <dbReference type="NCBI Taxonomy" id="445787"/>
    <lineage>
        <taxon>Eukaryota</taxon>
        <taxon>Metazoa</taxon>
        <taxon>Chordata</taxon>
        <taxon>Craniata</taxon>
        <taxon>Vertebrata</taxon>
        <taxon>Euteleostomi</taxon>
        <taxon>Amphibia</taxon>
        <taxon>Batrachia</taxon>
        <taxon>Anura</taxon>
        <taxon>Pelobatoidea</taxon>
        <taxon>Megophryidae</taxon>
        <taxon>Leptobrachium</taxon>
    </lineage>
</organism>
<name>A0A8C5ME25_9ANUR</name>
<reference evidence="3" key="1">
    <citation type="submission" date="2025-08" db="UniProtKB">
        <authorList>
            <consortium name="Ensembl"/>
        </authorList>
    </citation>
    <scope>IDENTIFICATION</scope>
</reference>
<dbReference type="Proteomes" id="UP000694569">
    <property type="component" value="Unplaced"/>
</dbReference>
<accession>A0A8C5ME25</accession>
<dbReference type="Pfam" id="PF06979">
    <property type="entry name" value="TMEM70"/>
    <property type="match status" value="1"/>
</dbReference>
<dbReference type="GO" id="GO:0031966">
    <property type="term" value="C:mitochondrial membrane"/>
    <property type="evidence" value="ECO:0007669"/>
    <property type="project" value="TreeGrafter"/>
</dbReference>
<dbReference type="InterPro" id="IPR009724">
    <property type="entry name" value="TMEM70"/>
</dbReference>
<dbReference type="GeneTree" id="ENSGT00390000018710"/>
<sequence>MLRLASYGRIPLLSALRSNARPYVTWQPCCAFLCVLRPHQRRDHVTPAQGTFPCTTSFRFANTTSFPENAENGRLVYIGNLSRAVLSVKFFSYSTSMFAIFMMPYIMLKSGFSVDSLALKVAFCSIAGFFTFVTPVTLHLITKGYVVRLYHSRDKDTYTAVTYNVFLAEKRTVFSQKDVKVPGISKMFTTFYAGKKSMLVNPSLFPNPQDYSHLMGYDKPFTFNPDELDQRSKDE</sequence>
<gene>
    <name evidence="3" type="primary">TMEM70</name>
</gene>
<evidence type="ECO:0000313" key="3">
    <source>
        <dbReference type="Ensembl" id="ENSLLEP00000010631.1"/>
    </source>
</evidence>
<evidence type="ECO:0000256" key="2">
    <source>
        <dbReference type="SAM" id="Phobius"/>
    </source>
</evidence>
<dbReference type="PANTHER" id="PTHR13281">
    <property type="entry name" value="TRANSMEMBRANE PROTEIN 70, MITOCHONDRIAL"/>
    <property type="match status" value="1"/>
</dbReference>
<keyword evidence="2" id="KW-0472">Membrane</keyword>